<evidence type="ECO:0000313" key="3">
    <source>
        <dbReference type="Proteomes" id="UP000270981"/>
    </source>
</evidence>
<sequence length="242" mass="27277">MYLSVMFAYVCCVTLDPCLSLLFMDLCLYCVSFFIYRESLSHCVVYGMVSVVSCFLWLLYDSSLLPLFYKLFLGLYTLLLRLYVASISSLILLSVDLMFIPLLSASASSSFVDTRFGLLSFSLMYVCWFRCYPPYRYMLLLLAHPLLITLSFHCTFASGSVMVLFVSSSIGCLLCVVSCSFFSCSTTSVLLLMMLFNPCFYICYLEYVLLVFALPCSSNCVLVVMGVSLLMSGFKTWVVSSL</sequence>
<feature type="transmembrane region" description="Helical" evidence="1">
    <location>
        <begin position="141"/>
        <end position="166"/>
    </location>
</feature>
<reference evidence="3" key="1">
    <citation type="journal article" date="2017" name="Mol. Biol. Evol.">
        <title>The Multipartite Mitochondrial Genome of Enteromyxum leei (Myxozoa): Eight Fast-Evolving Megacircles.</title>
        <authorList>
            <person name="Yahalomi D."/>
            <person name="Haddas-Sasson M."/>
            <person name="Rubinstein N.D."/>
            <person name="Feldstein T."/>
            <person name="Diamant A."/>
            <person name="Huchon D."/>
        </authorList>
    </citation>
    <scope>NUCLEOTIDE SEQUENCE [LARGE SCALE GENOMIC DNA]</scope>
</reference>
<feature type="transmembrane region" description="Helical" evidence="1">
    <location>
        <begin position="80"/>
        <end position="104"/>
    </location>
</feature>
<evidence type="ECO:0000256" key="1">
    <source>
        <dbReference type="SAM" id="Phobius"/>
    </source>
</evidence>
<name>A0A1Q2XB84_ENTLE</name>
<feature type="transmembrane region" description="Helical" evidence="1">
    <location>
        <begin position="43"/>
        <end position="60"/>
    </location>
</feature>
<accession>A0A1Q2XB84</accession>
<feature type="transmembrane region" description="Helical" evidence="1">
    <location>
        <begin position="207"/>
        <end position="231"/>
    </location>
</feature>
<geneLocation type="mitochondrion" evidence="2"/>
<organism evidence="2 3">
    <name type="scientific">Enteromyxum leei</name>
    <name type="common">Intestinal myxosporean parasite</name>
    <dbReference type="NCBI Taxonomy" id="188704"/>
    <lineage>
        <taxon>Eukaryota</taxon>
        <taxon>Metazoa</taxon>
        <taxon>Cnidaria</taxon>
        <taxon>Myxozoa</taxon>
        <taxon>Myxosporea</taxon>
        <taxon>Bivalvulida</taxon>
        <taxon>Variisporina</taxon>
        <taxon>Enteromyxidae</taxon>
        <taxon>Enteromyxum</taxon>
    </lineage>
</organism>
<keyword evidence="2" id="KW-0496">Mitochondrion</keyword>
<dbReference type="EMBL" id="LN868206">
    <property type="protein sequence ID" value="CRX66579.1"/>
    <property type="molecule type" value="Genomic_DNA"/>
</dbReference>
<keyword evidence="1" id="KW-1133">Transmembrane helix</keyword>
<proteinExistence type="predicted"/>
<dbReference type="Proteomes" id="UP000270981">
    <property type="component" value="Mitochondrion 6"/>
</dbReference>
<feature type="transmembrane region" description="Helical" evidence="1">
    <location>
        <begin position="173"/>
        <end position="195"/>
    </location>
</feature>
<keyword evidence="1" id="KW-0472">Membrane</keyword>
<feature type="transmembrane region" description="Helical" evidence="1">
    <location>
        <begin position="116"/>
        <end position="135"/>
    </location>
</feature>
<keyword evidence="1" id="KW-0812">Transmembrane</keyword>
<protein>
    <submittedName>
        <fullName evidence="2">Uncharacterized protein</fullName>
    </submittedName>
</protein>
<evidence type="ECO:0000313" key="2">
    <source>
        <dbReference type="EMBL" id="CRX66579.1"/>
    </source>
</evidence>
<feature type="transmembrane region" description="Helical" evidence="1">
    <location>
        <begin position="6"/>
        <end position="36"/>
    </location>
</feature>
<dbReference type="AlphaFoldDB" id="A0A1Q2XB84"/>